<dbReference type="GO" id="GO:0016757">
    <property type="term" value="F:glycosyltransferase activity"/>
    <property type="evidence" value="ECO:0007669"/>
    <property type="project" value="UniProtKB-UniRule"/>
</dbReference>
<evidence type="ECO:0000256" key="6">
    <source>
        <dbReference type="RuleBase" id="RU366017"/>
    </source>
</evidence>
<sequence length="296" mass="33567">MTRSYESHWVGFPPPTRRETRVKADRCSAGPQLAVPLWRARHDLARASSGPPRSRSCFQRPATISLVLPAGGFLEYIPITLPGTLLSIPGFEGPFLTRNELFRRGFYHLQFNDCVFRSLVQGYRYVAVMDTDEMIAPNTSYKTWPEMMRHLAPEIPRYDCYYFQTRIILMEEGETTGWLQAQDAKLRHVNAAEFPKSASRMGKSICVTATQVVMINHIARTCYPGDRPCSVQYVPLEFGELYHYGKCWVGNCTGSGGNDTCDGQSCEVVRKTSLLVHEDAVRRDVRHALQELLLLP</sequence>
<dbReference type="EMBL" id="CAJPEV010001731">
    <property type="protein sequence ID" value="CAG0894088.1"/>
    <property type="molecule type" value="Genomic_DNA"/>
</dbReference>
<dbReference type="Pfam" id="PF01697">
    <property type="entry name" value="Glyco_transf_92"/>
    <property type="match status" value="1"/>
</dbReference>
<keyword evidence="8" id="KW-1185">Reference proteome</keyword>
<dbReference type="AlphaFoldDB" id="A0A7R8XCW6"/>
<dbReference type="GO" id="GO:0016020">
    <property type="term" value="C:membrane"/>
    <property type="evidence" value="ECO:0007669"/>
    <property type="project" value="UniProtKB-SubCell"/>
</dbReference>
<dbReference type="Proteomes" id="UP000677054">
    <property type="component" value="Unassembled WGS sequence"/>
</dbReference>
<name>A0A7R8XCW6_9CRUS</name>
<dbReference type="InterPro" id="IPR008166">
    <property type="entry name" value="Glyco_transf_92"/>
</dbReference>
<protein>
    <recommendedName>
        <fullName evidence="6">Glycosyltransferase family 92 protein</fullName>
        <ecNumber evidence="6">2.4.1.-</ecNumber>
    </recommendedName>
</protein>
<evidence type="ECO:0000256" key="1">
    <source>
        <dbReference type="ARBA" id="ARBA00004370"/>
    </source>
</evidence>
<evidence type="ECO:0000313" key="8">
    <source>
        <dbReference type="Proteomes" id="UP000677054"/>
    </source>
</evidence>
<comment type="subcellular location">
    <subcellularLocation>
        <location evidence="1">Membrane</location>
    </subcellularLocation>
</comment>
<comment type="similarity">
    <text evidence="2 6">Belongs to the glycosyltransferase 92 family.</text>
</comment>
<proteinExistence type="inferred from homology"/>
<evidence type="ECO:0000313" key="7">
    <source>
        <dbReference type="EMBL" id="CAD7248176.1"/>
    </source>
</evidence>
<evidence type="ECO:0000256" key="5">
    <source>
        <dbReference type="ARBA" id="ARBA00023136"/>
    </source>
</evidence>
<keyword evidence="3 6" id="KW-0328">Glycosyltransferase</keyword>
<dbReference type="EC" id="2.4.1.-" evidence="6"/>
<dbReference type="EMBL" id="LR901248">
    <property type="protein sequence ID" value="CAD7248176.1"/>
    <property type="molecule type" value="Genomic_DNA"/>
</dbReference>
<dbReference type="OrthoDB" id="2017643at2759"/>
<accession>A0A7R8XCW6</accession>
<evidence type="ECO:0000256" key="4">
    <source>
        <dbReference type="ARBA" id="ARBA00022679"/>
    </source>
</evidence>
<evidence type="ECO:0000256" key="3">
    <source>
        <dbReference type="ARBA" id="ARBA00022676"/>
    </source>
</evidence>
<gene>
    <name evidence="7" type="ORF">DSTB1V02_LOCUS7996</name>
</gene>
<reference evidence="7" key="1">
    <citation type="submission" date="2020-11" db="EMBL/GenBank/DDBJ databases">
        <authorList>
            <person name="Tran Van P."/>
        </authorList>
    </citation>
    <scope>NUCLEOTIDE SEQUENCE</scope>
</reference>
<keyword evidence="4 6" id="KW-0808">Transferase</keyword>
<keyword evidence="5" id="KW-0472">Membrane</keyword>
<evidence type="ECO:0000256" key="2">
    <source>
        <dbReference type="ARBA" id="ARBA00007647"/>
    </source>
</evidence>
<organism evidence="7">
    <name type="scientific">Darwinula stevensoni</name>
    <dbReference type="NCBI Taxonomy" id="69355"/>
    <lineage>
        <taxon>Eukaryota</taxon>
        <taxon>Metazoa</taxon>
        <taxon>Ecdysozoa</taxon>
        <taxon>Arthropoda</taxon>
        <taxon>Crustacea</taxon>
        <taxon>Oligostraca</taxon>
        <taxon>Ostracoda</taxon>
        <taxon>Podocopa</taxon>
        <taxon>Podocopida</taxon>
        <taxon>Darwinulocopina</taxon>
        <taxon>Darwinuloidea</taxon>
        <taxon>Darwinulidae</taxon>
        <taxon>Darwinula</taxon>
    </lineage>
</organism>